<feature type="non-terminal residue" evidence="1">
    <location>
        <position position="1"/>
    </location>
</feature>
<evidence type="ECO:0000313" key="2">
    <source>
        <dbReference type="Proteomes" id="UP000807716"/>
    </source>
</evidence>
<dbReference type="InterPro" id="IPR011990">
    <property type="entry name" value="TPR-like_helical_dom_sf"/>
</dbReference>
<dbReference type="SUPFAM" id="SSF81901">
    <property type="entry name" value="HCP-like"/>
    <property type="match status" value="1"/>
</dbReference>
<dbReference type="Proteomes" id="UP000807716">
    <property type="component" value="Unassembled WGS sequence"/>
</dbReference>
<dbReference type="InterPro" id="IPR006597">
    <property type="entry name" value="Sel1-like"/>
</dbReference>
<sequence length="167" mass="18217">SGEREEIPEDTPHEYRSCIEQCWHQDPNQRPEAKDVVLEDDVAMGSQLDVIGAFLSFGSSFNDSIGDRGAASGLAGALDRLTIVDNRAESLSNNNGDTKKEPHHGSGDEVIDYLRRVASKGNADAQLVLGWICDRGLDIAGKTEDAPLWYRKAAQQGHSTAQLRLGR</sequence>
<accession>A0A9P6PEH7</accession>
<gene>
    <name evidence="1" type="ORF">DFQ27_003056</name>
</gene>
<proteinExistence type="predicted"/>
<dbReference type="OrthoDB" id="10261027at2759"/>
<evidence type="ECO:0000313" key="1">
    <source>
        <dbReference type="EMBL" id="KAG0246079.1"/>
    </source>
</evidence>
<dbReference type="AlphaFoldDB" id="A0A9P6PEH7"/>
<dbReference type="Gene3D" id="1.10.510.10">
    <property type="entry name" value="Transferase(Phosphotransferase) domain 1"/>
    <property type="match status" value="1"/>
</dbReference>
<evidence type="ECO:0008006" key="3">
    <source>
        <dbReference type="Google" id="ProtNLM"/>
    </source>
</evidence>
<reference evidence="1" key="1">
    <citation type="journal article" date="2020" name="Fungal Divers.">
        <title>Resolving the Mortierellaceae phylogeny through synthesis of multi-gene phylogenetics and phylogenomics.</title>
        <authorList>
            <person name="Vandepol N."/>
            <person name="Liber J."/>
            <person name="Desiro A."/>
            <person name="Na H."/>
            <person name="Kennedy M."/>
            <person name="Barry K."/>
            <person name="Grigoriev I.V."/>
            <person name="Miller A.N."/>
            <person name="O'Donnell K."/>
            <person name="Stajich J.E."/>
            <person name="Bonito G."/>
        </authorList>
    </citation>
    <scope>NUCLEOTIDE SEQUENCE</scope>
    <source>
        <strain evidence="1">BC1065</strain>
    </source>
</reference>
<comment type="caution">
    <text evidence="1">The sequence shown here is derived from an EMBL/GenBank/DDBJ whole genome shotgun (WGS) entry which is preliminary data.</text>
</comment>
<dbReference type="EMBL" id="JAAAJB010002207">
    <property type="protein sequence ID" value="KAG0246079.1"/>
    <property type="molecule type" value="Genomic_DNA"/>
</dbReference>
<dbReference type="SUPFAM" id="SSF56112">
    <property type="entry name" value="Protein kinase-like (PK-like)"/>
    <property type="match status" value="1"/>
</dbReference>
<feature type="non-terminal residue" evidence="1">
    <location>
        <position position="167"/>
    </location>
</feature>
<name>A0A9P6PEH7_9FUNG</name>
<dbReference type="SMART" id="SM00671">
    <property type="entry name" value="SEL1"/>
    <property type="match status" value="1"/>
</dbReference>
<keyword evidence="2" id="KW-1185">Reference proteome</keyword>
<dbReference type="Gene3D" id="1.25.40.10">
    <property type="entry name" value="Tetratricopeptide repeat domain"/>
    <property type="match status" value="1"/>
</dbReference>
<dbReference type="InterPro" id="IPR011009">
    <property type="entry name" value="Kinase-like_dom_sf"/>
</dbReference>
<protein>
    <recommendedName>
        <fullName evidence="3">Protein kinase domain-containing protein</fullName>
    </recommendedName>
</protein>
<organism evidence="1 2">
    <name type="scientific">Actinomortierella ambigua</name>
    <dbReference type="NCBI Taxonomy" id="1343610"/>
    <lineage>
        <taxon>Eukaryota</taxon>
        <taxon>Fungi</taxon>
        <taxon>Fungi incertae sedis</taxon>
        <taxon>Mucoromycota</taxon>
        <taxon>Mortierellomycotina</taxon>
        <taxon>Mortierellomycetes</taxon>
        <taxon>Mortierellales</taxon>
        <taxon>Mortierellaceae</taxon>
        <taxon>Actinomortierella</taxon>
    </lineage>
</organism>